<evidence type="ECO:0000256" key="8">
    <source>
        <dbReference type="ARBA" id="ARBA00047899"/>
    </source>
</evidence>
<organism evidence="14 15">
    <name type="scientific">Coemansia spiralis</name>
    <dbReference type="NCBI Taxonomy" id="417178"/>
    <lineage>
        <taxon>Eukaryota</taxon>
        <taxon>Fungi</taxon>
        <taxon>Fungi incertae sedis</taxon>
        <taxon>Zoopagomycota</taxon>
        <taxon>Kickxellomycotina</taxon>
        <taxon>Kickxellomycetes</taxon>
        <taxon>Kickxellales</taxon>
        <taxon>Kickxellaceae</taxon>
        <taxon>Coemansia</taxon>
    </lineage>
</organism>
<feature type="domain" description="AGC-kinase C-terminal" evidence="13">
    <location>
        <begin position="576"/>
        <end position="647"/>
    </location>
</feature>
<feature type="compositionally biased region" description="Polar residues" evidence="11">
    <location>
        <begin position="66"/>
        <end position="86"/>
    </location>
</feature>
<dbReference type="Gene3D" id="3.30.200.20">
    <property type="entry name" value="Phosphorylase Kinase, domain 1"/>
    <property type="match status" value="1"/>
</dbReference>
<dbReference type="Gene3D" id="1.10.510.10">
    <property type="entry name" value="Transferase(Phosphotransferase) domain 1"/>
    <property type="match status" value="1"/>
</dbReference>
<dbReference type="Pfam" id="PF00069">
    <property type="entry name" value="Pkinase"/>
    <property type="match status" value="1"/>
</dbReference>
<evidence type="ECO:0000256" key="9">
    <source>
        <dbReference type="ARBA" id="ARBA00048679"/>
    </source>
</evidence>
<evidence type="ECO:0000256" key="10">
    <source>
        <dbReference type="PROSITE-ProRule" id="PRU10141"/>
    </source>
</evidence>
<dbReference type="EMBL" id="JANBTW010000005">
    <property type="protein sequence ID" value="KAJ2680410.1"/>
    <property type="molecule type" value="Genomic_DNA"/>
</dbReference>
<proteinExistence type="predicted"/>
<reference evidence="14" key="1">
    <citation type="submission" date="2022-07" db="EMBL/GenBank/DDBJ databases">
        <title>Phylogenomic reconstructions and comparative analyses of Kickxellomycotina fungi.</title>
        <authorList>
            <person name="Reynolds N.K."/>
            <person name="Stajich J.E."/>
            <person name="Barry K."/>
            <person name="Grigoriev I.V."/>
            <person name="Crous P."/>
            <person name="Smith M.E."/>
        </authorList>
    </citation>
    <scope>NUCLEOTIDE SEQUENCE</scope>
    <source>
        <strain evidence="14">NRRL 3115</strain>
    </source>
</reference>
<keyword evidence="7 10" id="KW-0067">ATP-binding</keyword>
<feature type="compositionally biased region" description="Polar residues" evidence="11">
    <location>
        <begin position="115"/>
        <end position="125"/>
    </location>
</feature>
<evidence type="ECO:0000256" key="6">
    <source>
        <dbReference type="ARBA" id="ARBA00022777"/>
    </source>
</evidence>
<dbReference type="SMART" id="SM00220">
    <property type="entry name" value="S_TKc"/>
    <property type="match status" value="1"/>
</dbReference>
<evidence type="ECO:0000256" key="3">
    <source>
        <dbReference type="ARBA" id="ARBA00022553"/>
    </source>
</evidence>
<dbReference type="InterPro" id="IPR011009">
    <property type="entry name" value="Kinase-like_dom_sf"/>
</dbReference>
<comment type="catalytic activity">
    <reaction evidence="8">
        <text>L-threonyl-[protein] + ATP = O-phospho-L-threonyl-[protein] + ADP + H(+)</text>
        <dbReference type="Rhea" id="RHEA:46608"/>
        <dbReference type="Rhea" id="RHEA-COMP:11060"/>
        <dbReference type="Rhea" id="RHEA-COMP:11605"/>
        <dbReference type="ChEBI" id="CHEBI:15378"/>
        <dbReference type="ChEBI" id="CHEBI:30013"/>
        <dbReference type="ChEBI" id="CHEBI:30616"/>
        <dbReference type="ChEBI" id="CHEBI:61977"/>
        <dbReference type="ChEBI" id="CHEBI:456216"/>
        <dbReference type="EC" id="2.7.11.1"/>
    </reaction>
</comment>
<evidence type="ECO:0000256" key="5">
    <source>
        <dbReference type="ARBA" id="ARBA00022741"/>
    </source>
</evidence>
<keyword evidence="6 14" id="KW-0418">Kinase</keyword>
<gene>
    <name evidence="14" type="primary">YPK2</name>
    <name evidence="14" type="ORF">GGI25_000702</name>
</gene>
<dbReference type="PROSITE" id="PS51285">
    <property type="entry name" value="AGC_KINASE_CTER"/>
    <property type="match status" value="1"/>
</dbReference>
<feature type="compositionally biased region" description="Low complexity" evidence="11">
    <location>
        <begin position="88"/>
        <end position="99"/>
    </location>
</feature>
<dbReference type="PROSITE" id="PS00108">
    <property type="entry name" value="PROTEIN_KINASE_ST"/>
    <property type="match status" value="1"/>
</dbReference>
<dbReference type="PANTHER" id="PTHR24351">
    <property type="entry name" value="RIBOSOMAL PROTEIN S6 KINASE"/>
    <property type="match status" value="1"/>
</dbReference>
<evidence type="ECO:0000256" key="4">
    <source>
        <dbReference type="ARBA" id="ARBA00022679"/>
    </source>
</evidence>
<feature type="region of interest" description="Disordered" evidence="11">
    <location>
        <begin position="228"/>
        <end position="257"/>
    </location>
</feature>
<keyword evidence="3" id="KW-0597">Phosphoprotein</keyword>
<dbReference type="EC" id="2.7.11.1" evidence="1"/>
<sequence>MTSNDNTNPAGQSSGSSSGAFGSNRQQQQQYYSGQPSQALGSNHSTFRGANPAVQAPNMAYGGSAMPQNAASGFPQQHGSSASSMRLPSAASSQGSPPSEHGTASSQGGALATNGLPSANQPQGSSVKRTGILVIRVMEARNLVYPPGSQQLMARYAPYKNEAHQRPYAVVEFDKNEAVVASLGGDMQNPIWKYRVNFDVSRTGPVMVSLYQRTAELQYQRPAQTRGFQRFGNGGATNSSQSANSAQGRGGSQTHSLGGQQGITTGAIFLGAVQILPDFADGRLYDDWISLLGGAGNSGHIRVQYCFNKKDSTPLSIEQFDLLKVIGKGSFGKVMQVRKRDTNRIYAMKILSKSKIVMRSEVAHTLAERNVLAKINHPFIVPLKFSFQTPEKLYLVLAFINGGELFHHLQREGRFDQHRSRFYAAELLSALDCLHSYNVIYRDLKPENILLDYSGHIALCDFGLCKLNMGDNETTNTFCGTPEYLAPELLQGRGYTKTVDWWTFGVLLYEMMTGLPPFYDENVNEMYRRILEDELVFPEDMGNRAKALLRGLLQRDPRRRLGNNGAAEIKEQPFFAEINWDYLIGKQYEPPFKPSVASAIDTSNFDEEFTTEAPQDSYIPDSNLSETVQEQFVGFTYDGSGGAMSLAQSMTMNNMDNYRN</sequence>
<evidence type="ECO:0000256" key="11">
    <source>
        <dbReference type="SAM" id="MobiDB-lite"/>
    </source>
</evidence>
<dbReference type="FunFam" id="3.30.200.20:FF:000048">
    <property type="entry name" value="Non-specific serine/threonine protein kinase"/>
    <property type="match status" value="1"/>
</dbReference>
<evidence type="ECO:0000259" key="13">
    <source>
        <dbReference type="PROSITE" id="PS51285"/>
    </source>
</evidence>
<evidence type="ECO:0000259" key="12">
    <source>
        <dbReference type="PROSITE" id="PS50011"/>
    </source>
</evidence>
<dbReference type="PROSITE" id="PS50011">
    <property type="entry name" value="PROTEIN_KINASE_DOM"/>
    <property type="match status" value="1"/>
</dbReference>
<dbReference type="Proteomes" id="UP001151518">
    <property type="component" value="Unassembled WGS sequence"/>
</dbReference>
<dbReference type="InterPro" id="IPR000961">
    <property type="entry name" value="AGC-kinase_C"/>
</dbReference>
<evidence type="ECO:0000256" key="7">
    <source>
        <dbReference type="ARBA" id="ARBA00022840"/>
    </source>
</evidence>
<comment type="caution">
    <text evidence="14">The sequence shown here is derived from an EMBL/GenBank/DDBJ whole genome shotgun (WGS) entry which is preliminary data.</text>
</comment>
<dbReference type="InterPro" id="IPR017441">
    <property type="entry name" value="Protein_kinase_ATP_BS"/>
</dbReference>
<evidence type="ECO:0000256" key="1">
    <source>
        <dbReference type="ARBA" id="ARBA00012513"/>
    </source>
</evidence>
<feature type="compositionally biased region" description="Polar residues" evidence="11">
    <location>
        <begin position="39"/>
        <end position="48"/>
    </location>
</feature>
<dbReference type="AlphaFoldDB" id="A0A9W8GBC5"/>
<evidence type="ECO:0000313" key="15">
    <source>
        <dbReference type="Proteomes" id="UP001151518"/>
    </source>
</evidence>
<dbReference type="Pfam" id="PF00433">
    <property type="entry name" value="Pkinase_C"/>
    <property type="match status" value="1"/>
</dbReference>
<accession>A0A9W8GBC5</accession>
<dbReference type="OrthoDB" id="63267at2759"/>
<dbReference type="SMART" id="SM00133">
    <property type="entry name" value="S_TK_X"/>
    <property type="match status" value="1"/>
</dbReference>
<dbReference type="InterPro" id="IPR017892">
    <property type="entry name" value="Pkinase_C"/>
</dbReference>
<keyword evidence="4 14" id="KW-0808">Transferase</keyword>
<dbReference type="GO" id="GO:0004674">
    <property type="term" value="F:protein serine/threonine kinase activity"/>
    <property type="evidence" value="ECO:0007669"/>
    <property type="project" value="UniProtKB-KW"/>
</dbReference>
<evidence type="ECO:0000256" key="2">
    <source>
        <dbReference type="ARBA" id="ARBA00022527"/>
    </source>
</evidence>
<feature type="compositionally biased region" description="Polar residues" evidence="11">
    <location>
        <begin position="1"/>
        <end position="10"/>
    </location>
</feature>
<feature type="domain" description="Protein kinase" evidence="12">
    <location>
        <begin position="320"/>
        <end position="575"/>
    </location>
</feature>
<dbReference type="PROSITE" id="PS00107">
    <property type="entry name" value="PROTEIN_KINASE_ATP"/>
    <property type="match status" value="1"/>
</dbReference>
<feature type="compositionally biased region" description="Low complexity" evidence="11">
    <location>
        <begin position="236"/>
        <end position="247"/>
    </location>
</feature>
<keyword evidence="5 10" id="KW-0547">Nucleotide-binding</keyword>
<dbReference type="InterPro" id="IPR000719">
    <property type="entry name" value="Prot_kinase_dom"/>
</dbReference>
<dbReference type="CDD" id="cd11651">
    <property type="entry name" value="YPK1_N_like"/>
    <property type="match status" value="1"/>
</dbReference>
<dbReference type="GO" id="GO:0005524">
    <property type="term" value="F:ATP binding"/>
    <property type="evidence" value="ECO:0007669"/>
    <property type="project" value="UniProtKB-UniRule"/>
</dbReference>
<name>A0A9W8GBC5_9FUNG</name>
<dbReference type="SUPFAM" id="SSF56112">
    <property type="entry name" value="Protein kinase-like (PK-like)"/>
    <property type="match status" value="1"/>
</dbReference>
<evidence type="ECO:0000313" key="14">
    <source>
        <dbReference type="EMBL" id="KAJ2680410.1"/>
    </source>
</evidence>
<protein>
    <recommendedName>
        <fullName evidence="1">non-specific serine/threonine protein kinase</fullName>
        <ecNumber evidence="1">2.7.11.1</ecNumber>
    </recommendedName>
</protein>
<feature type="compositionally biased region" description="Low complexity" evidence="11">
    <location>
        <begin position="11"/>
        <end position="38"/>
    </location>
</feature>
<feature type="binding site" evidence="10">
    <location>
        <position position="349"/>
    </location>
    <ligand>
        <name>ATP</name>
        <dbReference type="ChEBI" id="CHEBI:30616"/>
    </ligand>
</feature>
<keyword evidence="2" id="KW-0723">Serine/threonine-protein kinase</keyword>
<comment type="catalytic activity">
    <reaction evidence="9">
        <text>L-seryl-[protein] + ATP = O-phospho-L-seryl-[protein] + ADP + H(+)</text>
        <dbReference type="Rhea" id="RHEA:17989"/>
        <dbReference type="Rhea" id="RHEA-COMP:9863"/>
        <dbReference type="Rhea" id="RHEA-COMP:11604"/>
        <dbReference type="ChEBI" id="CHEBI:15378"/>
        <dbReference type="ChEBI" id="CHEBI:29999"/>
        <dbReference type="ChEBI" id="CHEBI:30616"/>
        <dbReference type="ChEBI" id="CHEBI:83421"/>
        <dbReference type="ChEBI" id="CHEBI:456216"/>
        <dbReference type="EC" id="2.7.11.1"/>
    </reaction>
</comment>
<dbReference type="InterPro" id="IPR008271">
    <property type="entry name" value="Ser/Thr_kinase_AS"/>
</dbReference>
<feature type="region of interest" description="Disordered" evidence="11">
    <location>
        <begin position="1"/>
        <end position="125"/>
    </location>
</feature>
<dbReference type="FunFam" id="1.10.510.10:FF:000008">
    <property type="entry name" value="Non-specific serine/threonine protein kinase"/>
    <property type="match status" value="1"/>
</dbReference>